<sequence length="113" mass="13446">MIVGIVFTMILIIQPVVDIPRELKESNLRFFNYLLTDFFYNSYLNPNHGVLIYLVGYTIVWWKKLWGAIIILTISVIGLVFSEYGDVRFMYVFTFLVGFLYIMNWKEERKKDA</sequence>
<gene>
    <name evidence="2" type="ORF">DET52_10933</name>
</gene>
<evidence type="ECO:0000313" key="3">
    <source>
        <dbReference type="Proteomes" id="UP000294848"/>
    </source>
</evidence>
<keyword evidence="1" id="KW-1133">Transmembrane helix</keyword>
<dbReference type="EMBL" id="SNWI01000009">
    <property type="protein sequence ID" value="TDN97631.1"/>
    <property type="molecule type" value="Genomic_DNA"/>
</dbReference>
<organism evidence="2 3">
    <name type="scientific">Sunxiuqinia elliptica</name>
    <dbReference type="NCBI Taxonomy" id="655355"/>
    <lineage>
        <taxon>Bacteria</taxon>
        <taxon>Pseudomonadati</taxon>
        <taxon>Bacteroidota</taxon>
        <taxon>Bacteroidia</taxon>
        <taxon>Marinilabiliales</taxon>
        <taxon>Prolixibacteraceae</taxon>
        <taxon>Sunxiuqinia</taxon>
    </lineage>
</organism>
<name>A0A4R6GQQ6_9BACT</name>
<keyword evidence="1" id="KW-0472">Membrane</keyword>
<evidence type="ECO:0000313" key="2">
    <source>
        <dbReference type="EMBL" id="TDN97631.1"/>
    </source>
</evidence>
<keyword evidence="1" id="KW-0812">Transmembrane</keyword>
<feature type="transmembrane region" description="Helical" evidence="1">
    <location>
        <begin position="65"/>
        <end position="82"/>
    </location>
</feature>
<accession>A0A4R6GQQ6</accession>
<evidence type="ECO:0000256" key="1">
    <source>
        <dbReference type="SAM" id="Phobius"/>
    </source>
</evidence>
<dbReference type="AlphaFoldDB" id="A0A4R6GQQ6"/>
<feature type="transmembrane region" description="Helical" evidence="1">
    <location>
        <begin position="88"/>
        <end position="105"/>
    </location>
</feature>
<protein>
    <submittedName>
        <fullName evidence="2">Uncharacterized protein</fullName>
    </submittedName>
</protein>
<feature type="transmembrane region" description="Helical" evidence="1">
    <location>
        <begin position="42"/>
        <end position="60"/>
    </location>
</feature>
<reference evidence="2 3" key="1">
    <citation type="submission" date="2019-03" db="EMBL/GenBank/DDBJ databases">
        <title>Freshwater and sediment microbial communities from various areas in North America, analyzing microbe dynamics in response to fracking.</title>
        <authorList>
            <person name="Lamendella R."/>
        </authorList>
    </citation>
    <scope>NUCLEOTIDE SEQUENCE [LARGE SCALE GENOMIC DNA]</scope>
    <source>
        <strain evidence="2 3">114D</strain>
    </source>
</reference>
<proteinExistence type="predicted"/>
<dbReference type="Proteomes" id="UP000294848">
    <property type="component" value="Unassembled WGS sequence"/>
</dbReference>
<comment type="caution">
    <text evidence="2">The sequence shown here is derived from an EMBL/GenBank/DDBJ whole genome shotgun (WGS) entry which is preliminary data.</text>
</comment>